<dbReference type="InterPro" id="IPR038726">
    <property type="entry name" value="PDDEXK_AddAB-type"/>
</dbReference>
<dbReference type="AlphaFoldDB" id="A0A5D4TGD4"/>
<dbReference type="Pfam" id="PF13307">
    <property type="entry name" value="Helicase_C_2"/>
    <property type="match status" value="1"/>
</dbReference>
<dbReference type="GO" id="GO:0016818">
    <property type="term" value="F:hydrolase activity, acting on acid anhydrides, in phosphorus-containing anhydrides"/>
    <property type="evidence" value="ECO:0007669"/>
    <property type="project" value="InterPro"/>
</dbReference>
<evidence type="ECO:0000256" key="13">
    <source>
        <dbReference type="ARBA" id="ARBA00023204"/>
    </source>
</evidence>
<accession>A0A5D4TGD4</accession>
<dbReference type="Gene3D" id="1.10.275.40">
    <property type="match status" value="1"/>
</dbReference>
<dbReference type="GO" id="GO:0051539">
    <property type="term" value="F:4 iron, 4 sulfur cluster binding"/>
    <property type="evidence" value="ECO:0007669"/>
    <property type="project" value="UniProtKB-KW"/>
</dbReference>
<dbReference type="SUPFAM" id="SSF52540">
    <property type="entry name" value="P-loop containing nucleoside triphosphate hydrolases"/>
    <property type="match status" value="2"/>
</dbReference>
<keyword evidence="9" id="KW-0067">ATP-binding</keyword>
<reference evidence="17 18" key="1">
    <citation type="submission" date="2019-08" db="EMBL/GenBank/DDBJ databases">
        <title>Bacillus genomes from the desert of Cuatro Cienegas, Coahuila.</title>
        <authorList>
            <person name="Olmedo-Alvarez G."/>
        </authorList>
    </citation>
    <scope>NUCLEOTIDE SEQUENCE [LARGE SCALE GENOMIC DNA]</scope>
    <source>
        <strain evidence="17 18">CH98b_3T</strain>
    </source>
</reference>
<keyword evidence="10" id="KW-0408">Iron</keyword>
<dbReference type="Gene3D" id="3.90.320.10">
    <property type="match status" value="1"/>
</dbReference>
<evidence type="ECO:0000256" key="6">
    <source>
        <dbReference type="ARBA" id="ARBA00022801"/>
    </source>
</evidence>
<dbReference type="InterPro" id="IPR011604">
    <property type="entry name" value="PDDEXK-like_dom_sf"/>
</dbReference>
<evidence type="ECO:0000259" key="16">
    <source>
        <dbReference type="PROSITE" id="PS51193"/>
    </source>
</evidence>
<dbReference type="SMART" id="SM00491">
    <property type="entry name" value="HELICc2"/>
    <property type="match status" value="1"/>
</dbReference>
<evidence type="ECO:0000256" key="4">
    <source>
        <dbReference type="ARBA" id="ARBA00022741"/>
    </source>
</evidence>
<evidence type="ECO:0000256" key="7">
    <source>
        <dbReference type="ARBA" id="ARBA00022806"/>
    </source>
</evidence>
<dbReference type="InterPro" id="IPR006555">
    <property type="entry name" value="ATP-dep_Helicase_C"/>
</dbReference>
<evidence type="ECO:0000313" key="18">
    <source>
        <dbReference type="Proteomes" id="UP000324517"/>
    </source>
</evidence>
<evidence type="ECO:0000256" key="3">
    <source>
        <dbReference type="ARBA" id="ARBA00022723"/>
    </source>
</evidence>
<dbReference type="InterPro" id="IPR014013">
    <property type="entry name" value="Helic_SF1/SF2_ATP-bd_DinG/Rad3"/>
</dbReference>
<keyword evidence="11" id="KW-0411">Iron-sulfur</keyword>
<dbReference type="Proteomes" id="UP000324517">
    <property type="component" value="Unassembled WGS sequence"/>
</dbReference>
<evidence type="ECO:0000256" key="1">
    <source>
        <dbReference type="ARBA" id="ARBA00022485"/>
    </source>
</evidence>
<dbReference type="SMART" id="SM00488">
    <property type="entry name" value="DEXDc2"/>
    <property type="match status" value="1"/>
</dbReference>
<dbReference type="Gene3D" id="3.40.50.300">
    <property type="entry name" value="P-loop containing nucleotide triphosphate hydrolases"/>
    <property type="match status" value="2"/>
</dbReference>
<dbReference type="Gene3D" id="1.10.30.20">
    <property type="entry name" value="Bacterial XPD DNA helicase, FeS cluster domain"/>
    <property type="match status" value="1"/>
</dbReference>
<organism evidence="17 18">
    <name type="scientific">Sutcliffiella horikoshii</name>
    <dbReference type="NCBI Taxonomy" id="79883"/>
    <lineage>
        <taxon>Bacteria</taxon>
        <taxon>Bacillati</taxon>
        <taxon>Bacillota</taxon>
        <taxon>Bacilli</taxon>
        <taxon>Bacillales</taxon>
        <taxon>Bacillaceae</taxon>
        <taxon>Sutcliffiella</taxon>
    </lineage>
</organism>
<keyword evidence="12" id="KW-0238">DNA-binding</keyword>
<keyword evidence="14" id="KW-0413">Isomerase</keyword>
<dbReference type="GO" id="GO:0003678">
    <property type="term" value="F:DNA helicase activity"/>
    <property type="evidence" value="ECO:0007669"/>
    <property type="project" value="InterPro"/>
</dbReference>
<dbReference type="EMBL" id="VTET01000002">
    <property type="protein sequence ID" value="TYS73592.1"/>
    <property type="molecule type" value="Genomic_DNA"/>
</dbReference>
<name>A0A5D4TGD4_9BACI</name>
<proteinExistence type="inferred from homology"/>
<dbReference type="PANTHER" id="PTHR11472:SF34">
    <property type="entry name" value="REGULATOR OF TELOMERE ELONGATION HELICASE 1"/>
    <property type="match status" value="1"/>
</dbReference>
<dbReference type="InterPro" id="IPR006554">
    <property type="entry name" value="Helicase-like_DEXD_c2"/>
</dbReference>
<keyword evidence="5" id="KW-0227">DNA damage</keyword>
<evidence type="ECO:0000256" key="10">
    <source>
        <dbReference type="ARBA" id="ARBA00023004"/>
    </source>
</evidence>
<dbReference type="GO" id="GO:0003677">
    <property type="term" value="F:DNA binding"/>
    <property type="evidence" value="ECO:0007669"/>
    <property type="project" value="UniProtKB-KW"/>
</dbReference>
<evidence type="ECO:0000256" key="9">
    <source>
        <dbReference type="ARBA" id="ARBA00022840"/>
    </source>
</evidence>
<dbReference type="PANTHER" id="PTHR11472">
    <property type="entry name" value="DNA REPAIR DEAD HELICASE RAD3/XP-D SUBFAMILY MEMBER"/>
    <property type="match status" value="1"/>
</dbReference>
<dbReference type="InterPro" id="IPR042493">
    <property type="entry name" value="XPD_DNA_FeS"/>
</dbReference>
<dbReference type="GO" id="GO:0005524">
    <property type="term" value="F:ATP binding"/>
    <property type="evidence" value="ECO:0007669"/>
    <property type="project" value="UniProtKB-KW"/>
</dbReference>
<evidence type="ECO:0000313" key="17">
    <source>
        <dbReference type="EMBL" id="TYS73592.1"/>
    </source>
</evidence>
<gene>
    <name evidence="17" type="ORF">FZC75_04475</name>
</gene>
<comment type="similarity">
    <text evidence="15">Belongs to the helicase family. DinG subfamily.</text>
</comment>
<evidence type="ECO:0000256" key="5">
    <source>
        <dbReference type="ARBA" id="ARBA00022763"/>
    </source>
</evidence>
<evidence type="ECO:0000256" key="15">
    <source>
        <dbReference type="ARBA" id="ARBA00038058"/>
    </source>
</evidence>
<dbReference type="GO" id="GO:0006281">
    <property type="term" value="P:DNA repair"/>
    <property type="evidence" value="ECO:0007669"/>
    <property type="project" value="UniProtKB-KW"/>
</dbReference>
<dbReference type="GO" id="GO:0046872">
    <property type="term" value="F:metal ion binding"/>
    <property type="evidence" value="ECO:0007669"/>
    <property type="project" value="UniProtKB-KW"/>
</dbReference>
<keyword evidence="7 17" id="KW-0347">Helicase</keyword>
<dbReference type="InterPro" id="IPR045028">
    <property type="entry name" value="DinG/Rad3-like"/>
</dbReference>
<dbReference type="InterPro" id="IPR010614">
    <property type="entry name" value="RAD3-like_helicase_DEAD"/>
</dbReference>
<keyword evidence="6" id="KW-0378">Hydrolase</keyword>
<comment type="caution">
    <text evidence="17">The sequence shown here is derived from an EMBL/GenBank/DDBJ whole genome shotgun (WGS) entry which is preliminary data.</text>
</comment>
<keyword evidence="1" id="KW-0004">4Fe-4S</keyword>
<dbReference type="PROSITE" id="PS51193">
    <property type="entry name" value="HELICASE_ATP_BIND_2"/>
    <property type="match status" value="1"/>
</dbReference>
<dbReference type="GO" id="GO:0004527">
    <property type="term" value="F:exonuclease activity"/>
    <property type="evidence" value="ECO:0007669"/>
    <property type="project" value="UniProtKB-KW"/>
</dbReference>
<dbReference type="Pfam" id="PF12705">
    <property type="entry name" value="PDDEXK_1"/>
    <property type="match status" value="1"/>
</dbReference>
<protein>
    <submittedName>
        <fullName evidence="17">ATP-dependent DNA helicase</fullName>
    </submittedName>
</protein>
<evidence type="ECO:0000256" key="2">
    <source>
        <dbReference type="ARBA" id="ARBA00022722"/>
    </source>
</evidence>
<evidence type="ECO:0000256" key="12">
    <source>
        <dbReference type="ARBA" id="ARBA00023125"/>
    </source>
</evidence>
<sequence length="763" mass="88839">MMKKLSVSVRKLVEFVMMGGSIDSRFTGSNVMQEGTRTHQRLQASRGENYEKEVYLSIEIQIDDFELHIEGRCDGVYRNEKQVIIEEIKTTARDLNSVTEEDYKTYWAQLKMYAYIYCLKNGLDHITVHMVYAKRENEDEKTFEKHYELRELTMFVEEIAKEYLSFQKQLWKLKQARMESISKLKFPYDSYRTGQRDLAKAVYKTIREEKRVFAKAATGIGKTIATIFPSVISLQEGKQEKIMYLTAKTITKMVAEDSFRLLIENGLEIKVVTITAKEKICFQEETICQKEFCPFADGYYDRLKEGIKDILDNERLMDRKIIELYAKKHQLCPFEFSLDLAMFADVVICDYNYFFDPKVRLQRWGDFHKETILLIDEAHNLVDRSREMLSASLSKSVFLQVSREIKGLDRELYLKLKEVNDTLLKWKKELLKTNEFVLDDKPSLLIEVLEEAVEACEQWLLRNPSGMAHQEILEAYFAGQDFLRIAKVYNDLYKTIVTIYKSEVTVKLACMDSSAAIMDSTSKAVATVFFSATLHPLGYFQTVLGGEEHDYYISINTPFHQDQIKVYAKNISTKYQDRQNSIQPIAEAIREVFHSEKGNFLVFFPSYEYLSLVFEAYEKFAVEDSIETLVQQPVMTETERELFLDRFNPDREGTLLAFAVLGGIFSEGIDLKGNRLNGVGIIGVGLPRLSLERNVMKEHFQKQGQNGFDFAYVYPGMNKVQQAGGRLIRSEQDTGFLLLVDDRYFYPKYRELLPPEWQNFKRK</sequence>
<dbReference type="RefSeq" id="WP_148978570.1">
    <property type="nucleotide sequence ID" value="NZ_JBNILM010000003.1"/>
</dbReference>
<feature type="domain" description="Helicase ATP-binding" evidence="16">
    <location>
        <begin position="181"/>
        <end position="434"/>
    </location>
</feature>
<keyword evidence="4" id="KW-0547">Nucleotide-binding</keyword>
<evidence type="ECO:0000256" key="8">
    <source>
        <dbReference type="ARBA" id="ARBA00022839"/>
    </source>
</evidence>
<evidence type="ECO:0000256" key="14">
    <source>
        <dbReference type="ARBA" id="ARBA00023235"/>
    </source>
</evidence>
<keyword evidence="3" id="KW-0479">Metal-binding</keyword>
<dbReference type="Pfam" id="PF06733">
    <property type="entry name" value="DEAD_2"/>
    <property type="match status" value="1"/>
</dbReference>
<evidence type="ECO:0000256" key="11">
    <source>
        <dbReference type="ARBA" id="ARBA00023014"/>
    </source>
</evidence>
<keyword evidence="8" id="KW-0269">Exonuclease</keyword>
<keyword evidence="2" id="KW-0540">Nuclease</keyword>
<dbReference type="InterPro" id="IPR027417">
    <property type="entry name" value="P-loop_NTPase"/>
</dbReference>
<dbReference type="OrthoDB" id="9765586at2"/>
<keyword evidence="13" id="KW-0234">DNA repair</keyword>